<comment type="caution">
    <text evidence="1">The sequence shown here is derived from an EMBL/GenBank/DDBJ whole genome shotgun (WGS) entry which is preliminary data.</text>
</comment>
<proteinExistence type="predicted"/>
<protein>
    <submittedName>
        <fullName evidence="1">Uncharacterized protein</fullName>
    </submittedName>
</protein>
<accession>A0A540LGV5</accession>
<dbReference type="Proteomes" id="UP000315295">
    <property type="component" value="Unassembled WGS sequence"/>
</dbReference>
<keyword evidence="2" id="KW-1185">Reference proteome</keyword>
<gene>
    <name evidence="1" type="ORF">C1H46_028758</name>
</gene>
<sequence length="73" mass="7427">MESEVNEGGGDDVVEVGRVAIAVRGGDEVENYVFGVGSMTEDGEEVSNEAAEVGGVQYHGDVDDGGVVVGILV</sequence>
<evidence type="ECO:0000313" key="1">
    <source>
        <dbReference type="EMBL" id="TQD85706.1"/>
    </source>
</evidence>
<dbReference type="AlphaFoldDB" id="A0A540LGV5"/>
<evidence type="ECO:0000313" key="2">
    <source>
        <dbReference type="Proteomes" id="UP000315295"/>
    </source>
</evidence>
<reference evidence="1 2" key="1">
    <citation type="journal article" date="2019" name="G3 (Bethesda)">
        <title>Sequencing of a Wild Apple (Malus baccata) Genome Unravels the Differences Between Cultivated and Wild Apple Species Regarding Disease Resistance and Cold Tolerance.</title>
        <authorList>
            <person name="Chen X."/>
        </authorList>
    </citation>
    <scope>NUCLEOTIDE SEQUENCE [LARGE SCALE GENOMIC DNA]</scope>
    <source>
        <strain evidence="2">cv. Shandingzi</strain>
        <tissue evidence="1">Leaves</tissue>
    </source>
</reference>
<dbReference type="EMBL" id="VIEB01000588">
    <property type="protein sequence ID" value="TQD85706.1"/>
    <property type="molecule type" value="Genomic_DNA"/>
</dbReference>
<name>A0A540LGV5_MALBA</name>
<organism evidence="1 2">
    <name type="scientific">Malus baccata</name>
    <name type="common">Siberian crab apple</name>
    <name type="synonym">Pyrus baccata</name>
    <dbReference type="NCBI Taxonomy" id="106549"/>
    <lineage>
        <taxon>Eukaryota</taxon>
        <taxon>Viridiplantae</taxon>
        <taxon>Streptophyta</taxon>
        <taxon>Embryophyta</taxon>
        <taxon>Tracheophyta</taxon>
        <taxon>Spermatophyta</taxon>
        <taxon>Magnoliopsida</taxon>
        <taxon>eudicotyledons</taxon>
        <taxon>Gunneridae</taxon>
        <taxon>Pentapetalae</taxon>
        <taxon>rosids</taxon>
        <taxon>fabids</taxon>
        <taxon>Rosales</taxon>
        <taxon>Rosaceae</taxon>
        <taxon>Amygdaloideae</taxon>
        <taxon>Maleae</taxon>
        <taxon>Malus</taxon>
    </lineage>
</organism>